<sequence length="53" mass="6290">MGSHIQNARRLLTKYSQRELTDKVLIFLALVFFFATVLYILQRRIWSTRSSNS</sequence>
<keyword evidence="13" id="KW-1185">Reference proteome</keyword>
<comment type="caution">
    <text evidence="12">The sequence shown here is derived from an EMBL/GenBank/DDBJ whole genome shotgun (WGS) entry which is preliminary data.</text>
</comment>
<evidence type="ECO:0000256" key="2">
    <source>
        <dbReference type="ARBA" id="ARBA00022448"/>
    </source>
</evidence>
<comment type="subcellular location">
    <subcellularLocation>
        <location evidence="1">Endoplasmic reticulum membrane</location>
        <topology evidence="1">Single-pass type IV membrane protein</topology>
    </subcellularLocation>
</comment>
<evidence type="ECO:0000256" key="3">
    <source>
        <dbReference type="ARBA" id="ARBA00022692"/>
    </source>
</evidence>
<dbReference type="EMBL" id="JAIWYP010000008">
    <property type="protein sequence ID" value="KAH3787229.1"/>
    <property type="molecule type" value="Genomic_DNA"/>
</dbReference>
<dbReference type="GO" id="GO:0005789">
    <property type="term" value="C:endoplasmic reticulum membrane"/>
    <property type="evidence" value="ECO:0007669"/>
    <property type="project" value="UniProtKB-SubCell"/>
</dbReference>
<reference evidence="12" key="2">
    <citation type="submission" date="2020-11" db="EMBL/GenBank/DDBJ databases">
        <authorList>
            <person name="McCartney M.A."/>
            <person name="Auch B."/>
            <person name="Kono T."/>
            <person name="Mallez S."/>
            <person name="Becker A."/>
            <person name="Gohl D.M."/>
            <person name="Silverstein K.A.T."/>
            <person name="Koren S."/>
            <person name="Bechman K.B."/>
            <person name="Herman A."/>
            <person name="Abrahante J.E."/>
            <person name="Garbe J."/>
        </authorList>
    </citation>
    <scope>NUCLEOTIDE SEQUENCE</scope>
    <source>
        <strain evidence="12">Duluth1</strain>
        <tissue evidence="12">Whole animal</tissue>
    </source>
</reference>
<evidence type="ECO:0000256" key="5">
    <source>
        <dbReference type="ARBA" id="ARBA00022892"/>
    </source>
</evidence>
<proteinExistence type="inferred from homology"/>
<evidence type="ECO:0000256" key="8">
    <source>
        <dbReference type="ARBA" id="ARBA00023136"/>
    </source>
</evidence>
<accession>A0A9D4EWZ9</accession>
<evidence type="ECO:0000256" key="6">
    <source>
        <dbReference type="ARBA" id="ARBA00022989"/>
    </source>
</evidence>
<reference evidence="12" key="1">
    <citation type="journal article" date="2019" name="bioRxiv">
        <title>The Genome of the Zebra Mussel, Dreissena polymorpha: A Resource for Invasive Species Research.</title>
        <authorList>
            <person name="McCartney M.A."/>
            <person name="Auch B."/>
            <person name="Kono T."/>
            <person name="Mallez S."/>
            <person name="Zhang Y."/>
            <person name="Obille A."/>
            <person name="Becker A."/>
            <person name="Abrahante J.E."/>
            <person name="Garbe J."/>
            <person name="Badalamenti J.P."/>
            <person name="Herman A."/>
            <person name="Mangelson H."/>
            <person name="Liachko I."/>
            <person name="Sullivan S."/>
            <person name="Sone E.D."/>
            <person name="Koren S."/>
            <person name="Silverstein K.A.T."/>
            <person name="Beckman K.B."/>
            <person name="Gohl D.M."/>
        </authorList>
    </citation>
    <scope>NUCLEOTIDE SEQUENCE</scope>
    <source>
        <strain evidence="12">Duluth1</strain>
        <tissue evidence="12">Whole animal</tissue>
    </source>
</reference>
<dbReference type="GO" id="GO:0006890">
    <property type="term" value="P:retrograde vesicle-mediated transport, Golgi to endoplasmic reticulum"/>
    <property type="evidence" value="ECO:0007669"/>
    <property type="project" value="InterPro"/>
</dbReference>
<organism evidence="12 13">
    <name type="scientific">Dreissena polymorpha</name>
    <name type="common">Zebra mussel</name>
    <name type="synonym">Mytilus polymorpha</name>
    <dbReference type="NCBI Taxonomy" id="45954"/>
    <lineage>
        <taxon>Eukaryota</taxon>
        <taxon>Metazoa</taxon>
        <taxon>Spiralia</taxon>
        <taxon>Lophotrochozoa</taxon>
        <taxon>Mollusca</taxon>
        <taxon>Bivalvia</taxon>
        <taxon>Autobranchia</taxon>
        <taxon>Heteroconchia</taxon>
        <taxon>Euheterodonta</taxon>
        <taxon>Imparidentia</taxon>
        <taxon>Neoheterodontei</taxon>
        <taxon>Myida</taxon>
        <taxon>Dreissenoidea</taxon>
        <taxon>Dreissenidae</taxon>
        <taxon>Dreissena</taxon>
    </lineage>
</organism>
<keyword evidence="7" id="KW-0175">Coiled coil</keyword>
<keyword evidence="4" id="KW-0256">Endoplasmic reticulum</keyword>
<keyword evidence="2" id="KW-0813">Transport</keyword>
<evidence type="ECO:0000256" key="4">
    <source>
        <dbReference type="ARBA" id="ARBA00022824"/>
    </source>
</evidence>
<keyword evidence="5" id="KW-0931">ER-Golgi transport</keyword>
<dbReference type="GO" id="GO:0005484">
    <property type="term" value="F:SNAP receptor activity"/>
    <property type="evidence" value="ECO:0007669"/>
    <property type="project" value="InterPro"/>
</dbReference>
<evidence type="ECO:0000256" key="7">
    <source>
        <dbReference type="ARBA" id="ARBA00023054"/>
    </source>
</evidence>
<dbReference type="InterPro" id="IPR056173">
    <property type="entry name" value="Sec20_C"/>
</dbReference>
<keyword evidence="6 10" id="KW-1133">Transmembrane helix</keyword>
<evidence type="ECO:0000256" key="9">
    <source>
        <dbReference type="ARBA" id="ARBA00037934"/>
    </source>
</evidence>
<keyword evidence="3 10" id="KW-0812">Transmembrane</keyword>
<evidence type="ECO:0000259" key="11">
    <source>
        <dbReference type="Pfam" id="PF03908"/>
    </source>
</evidence>
<dbReference type="Proteomes" id="UP000828390">
    <property type="component" value="Unassembled WGS sequence"/>
</dbReference>
<evidence type="ECO:0000256" key="1">
    <source>
        <dbReference type="ARBA" id="ARBA00004163"/>
    </source>
</evidence>
<feature type="domain" description="Sec20 C-terminal" evidence="11">
    <location>
        <begin position="3"/>
        <end position="45"/>
    </location>
</feature>
<comment type="similarity">
    <text evidence="9">Belongs to the SEC20 family.</text>
</comment>
<keyword evidence="8 10" id="KW-0472">Membrane</keyword>
<name>A0A9D4EWZ9_DREPO</name>
<dbReference type="AlphaFoldDB" id="A0A9D4EWZ9"/>
<dbReference type="PANTHER" id="PTHR12825:SF0">
    <property type="entry name" value="VESICLE TRANSPORT PROTEIN SEC20"/>
    <property type="match status" value="1"/>
</dbReference>
<evidence type="ECO:0000313" key="13">
    <source>
        <dbReference type="Proteomes" id="UP000828390"/>
    </source>
</evidence>
<dbReference type="PANTHER" id="PTHR12825">
    <property type="entry name" value="BNIP1-RELATED"/>
    <property type="match status" value="1"/>
</dbReference>
<dbReference type="GO" id="GO:0031201">
    <property type="term" value="C:SNARE complex"/>
    <property type="evidence" value="ECO:0007669"/>
    <property type="project" value="TreeGrafter"/>
</dbReference>
<dbReference type="Pfam" id="PF03908">
    <property type="entry name" value="Sec20"/>
    <property type="match status" value="1"/>
</dbReference>
<evidence type="ECO:0000256" key="10">
    <source>
        <dbReference type="SAM" id="Phobius"/>
    </source>
</evidence>
<feature type="transmembrane region" description="Helical" evidence="10">
    <location>
        <begin position="24"/>
        <end position="41"/>
    </location>
</feature>
<evidence type="ECO:0000313" key="12">
    <source>
        <dbReference type="EMBL" id="KAH3787229.1"/>
    </source>
</evidence>
<gene>
    <name evidence="12" type="ORF">DPMN_165349</name>
</gene>
<protein>
    <recommendedName>
        <fullName evidence="11">Sec20 C-terminal domain-containing protein</fullName>
    </recommendedName>
</protein>
<dbReference type="InterPro" id="IPR005606">
    <property type="entry name" value="Sec20"/>
</dbReference>